<proteinExistence type="predicted"/>
<evidence type="ECO:0000313" key="2">
    <source>
        <dbReference type="EMBL" id="TCM65074.1"/>
    </source>
</evidence>
<keyword evidence="3" id="KW-1185">Reference proteome</keyword>
<protein>
    <submittedName>
        <fullName evidence="2">DoxX-like protein</fullName>
    </submittedName>
</protein>
<feature type="transmembrane region" description="Helical" evidence="1">
    <location>
        <begin position="77"/>
        <end position="99"/>
    </location>
</feature>
<dbReference type="Proteomes" id="UP000294963">
    <property type="component" value="Unassembled WGS sequence"/>
</dbReference>
<dbReference type="EMBL" id="SLVJ01000016">
    <property type="protein sequence ID" value="TCM65074.1"/>
    <property type="molecule type" value="Genomic_DNA"/>
</dbReference>
<evidence type="ECO:0000256" key="1">
    <source>
        <dbReference type="SAM" id="Phobius"/>
    </source>
</evidence>
<feature type="transmembrane region" description="Helical" evidence="1">
    <location>
        <begin position="171"/>
        <end position="192"/>
    </location>
</feature>
<dbReference type="Pfam" id="PF13781">
    <property type="entry name" value="DoxX_3"/>
    <property type="match status" value="1"/>
</dbReference>
<feature type="transmembrane region" description="Helical" evidence="1">
    <location>
        <begin position="119"/>
        <end position="140"/>
    </location>
</feature>
<feature type="transmembrane region" description="Helical" evidence="1">
    <location>
        <begin position="147"/>
        <end position="165"/>
    </location>
</feature>
<keyword evidence="1" id="KW-0472">Membrane</keyword>
<dbReference type="AlphaFoldDB" id="A0A4R1XM13"/>
<reference evidence="2 3" key="1">
    <citation type="submission" date="2019-03" db="EMBL/GenBank/DDBJ databases">
        <title>Genomic analyses of the natural microbiome of Caenorhabditis elegans.</title>
        <authorList>
            <person name="Samuel B."/>
        </authorList>
    </citation>
    <scope>NUCLEOTIDE SEQUENCE [LARGE SCALE GENOMIC DNA]</scope>
    <source>
        <strain evidence="2 3">JUb89</strain>
    </source>
</reference>
<evidence type="ECO:0000313" key="3">
    <source>
        <dbReference type="Proteomes" id="UP000294963"/>
    </source>
</evidence>
<organism evidence="2 3">
    <name type="scientific">Acinetobacter calcoaceticus</name>
    <dbReference type="NCBI Taxonomy" id="471"/>
    <lineage>
        <taxon>Bacteria</taxon>
        <taxon>Pseudomonadati</taxon>
        <taxon>Pseudomonadota</taxon>
        <taxon>Gammaproteobacteria</taxon>
        <taxon>Moraxellales</taxon>
        <taxon>Moraxellaceae</taxon>
        <taxon>Acinetobacter</taxon>
        <taxon>Acinetobacter calcoaceticus/baumannii complex</taxon>
    </lineage>
</organism>
<gene>
    <name evidence="2" type="ORF">EC844_11637</name>
</gene>
<keyword evidence="1" id="KW-1133">Transmembrane helix</keyword>
<comment type="caution">
    <text evidence="2">The sequence shown here is derived from an EMBL/GenBank/DDBJ whole genome shotgun (WGS) entry which is preliminary data.</text>
</comment>
<name>A0A4R1XM13_ACICA</name>
<accession>A0A4R1XM13</accession>
<dbReference type="InterPro" id="IPR025695">
    <property type="entry name" value="DoxX-like"/>
</dbReference>
<sequence length="203" mass="23168">MNNYFILYNLYLYTTLMQPMLINKICSQHCAHTWISQSKSAMLMPARSTQGFDHFEIFRSSTSASRFRGTQLTNQQILKFIHISLAGLWIYQGLIPKLLFTSPDEIAVWQWIGLSLEHATWAGQASGFAEILFGLLFIFAPSKYLHYLSMLGLFFLLLLIGVLIPDTLIRAFNPVVMNLAMISLSAIALMLYQQQRATPTQQH</sequence>
<keyword evidence="1" id="KW-0812">Transmembrane</keyword>